<dbReference type="GO" id="GO:0009378">
    <property type="term" value="F:four-way junction helicase activity"/>
    <property type="evidence" value="ECO:0007669"/>
    <property type="project" value="TreeGrafter"/>
</dbReference>
<feature type="domain" description="Helicase ATP-binding" evidence="11">
    <location>
        <begin position="214"/>
        <end position="388"/>
    </location>
</feature>
<dbReference type="GO" id="GO:0005737">
    <property type="term" value="C:cytoplasm"/>
    <property type="evidence" value="ECO:0007669"/>
    <property type="project" value="TreeGrafter"/>
</dbReference>
<dbReference type="GO" id="GO:0005524">
    <property type="term" value="F:ATP binding"/>
    <property type="evidence" value="ECO:0007669"/>
    <property type="project" value="UniProtKB-KW"/>
</dbReference>
<name>A0AAN1XYZ9_UNVUL</name>
<evidence type="ECO:0000256" key="4">
    <source>
        <dbReference type="ARBA" id="ARBA00022801"/>
    </source>
</evidence>
<dbReference type="Gene3D" id="3.30.70.2330">
    <property type="match status" value="1"/>
</dbReference>
<evidence type="ECO:0000256" key="2">
    <source>
        <dbReference type="ARBA" id="ARBA00022723"/>
    </source>
</evidence>
<dbReference type="KEGG" id="vab:WPS_28300"/>
<dbReference type="PROSITE" id="PS51192">
    <property type="entry name" value="HELICASE_ATP_BIND_1"/>
    <property type="match status" value="1"/>
</dbReference>
<dbReference type="AlphaFoldDB" id="A0AAN1XYZ9"/>
<keyword evidence="3" id="KW-0547">Nucleotide-binding</keyword>
<dbReference type="GO" id="GO:0006310">
    <property type="term" value="P:DNA recombination"/>
    <property type="evidence" value="ECO:0007669"/>
    <property type="project" value="TreeGrafter"/>
</dbReference>
<dbReference type="Gene3D" id="3.40.50.300">
    <property type="entry name" value="P-loop containing nucleotide triphosphate hydrolases"/>
    <property type="match status" value="2"/>
</dbReference>
<evidence type="ECO:0000256" key="6">
    <source>
        <dbReference type="ARBA" id="ARBA00023125"/>
    </source>
</evidence>
<gene>
    <name evidence="13" type="ORF">WPS_28300</name>
</gene>
<feature type="compositionally biased region" description="Basic and acidic residues" evidence="10">
    <location>
        <begin position="22"/>
        <end position="43"/>
    </location>
</feature>
<dbReference type="InterPro" id="IPR014001">
    <property type="entry name" value="Helicase_ATP-bd"/>
</dbReference>
<evidence type="ECO:0000256" key="1">
    <source>
        <dbReference type="ARBA" id="ARBA00005446"/>
    </source>
</evidence>
<dbReference type="InterPro" id="IPR014905">
    <property type="entry name" value="HIRAN"/>
</dbReference>
<dbReference type="PANTHER" id="PTHR13710">
    <property type="entry name" value="DNA HELICASE RECQ FAMILY MEMBER"/>
    <property type="match status" value="1"/>
</dbReference>
<evidence type="ECO:0000313" key="13">
    <source>
        <dbReference type="EMBL" id="BDE07554.1"/>
    </source>
</evidence>
<dbReference type="SMART" id="SM00910">
    <property type="entry name" value="HIRAN"/>
    <property type="match status" value="1"/>
</dbReference>
<dbReference type="RefSeq" id="WP_317995136.1">
    <property type="nucleotide sequence ID" value="NZ_AP025523.1"/>
</dbReference>
<dbReference type="Proteomes" id="UP001317532">
    <property type="component" value="Chromosome"/>
</dbReference>
<evidence type="ECO:0000256" key="5">
    <source>
        <dbReference type="ARBA" id="ARBA00022840"/>
    </source>
</evidence>
<dbReference type="GO" id="GO:0006281">
    <property type="term" value="P:DNA repair"/>
    <property type="evidence" value="ECO:0007669"/>
    <property type="project" value="TreeGrafter"/>
</dbReference>
<comment type="similarity">
    <text evidence="1">Belongs to the helicase family. RecQ subfamily.</text>
</comment>
<evidence type="ECO:0000256" key="3">
    <source>
        <dbReference type="ARBA" id="ARBA00022741"/>
    </source>
</evidence>
<feature type="region of interest" description="Disordered" evidence="10">
    <location>
        <begin position="22"/>
        <end position="51"/>
    </location>
</feature>
<dbReference type="InterPro" id="IPR001650">
    <property type="entry name" value="Helicase_C-like"/>
</dbReference>
<dbReference type="Pfam" id="PF00271">
    <property type="entry name" value="Helicase_C"/>
    <property type="match status" value="1"/>
</dbReference>
<protein>
    <recommendedName>
        <fullName evidence="9">DNA 3'-5' helicase</fullName>
        <ecNumber evidence="9">5.6.2.4</ecNumber>
    </recommendedName>
</protein>
<keyword evidence="14" id="KW-1185">Reference proteome</keyword>
<comment type="catalytic activity">
    <reaction evidence="8">
        <text>Couples ATP hydrolysis with the unwinding of duplex DNA by translocating in the 3'-5' direction.</text>
        <dbReference type="EC" id="5.6.2.4"/>
    </reaction>
</comment>
<dbReference type="InterPro" id="IPR027417">
    <property type="entry name" value="P-loop_NTPase"/>
</dbReference>
<evidence type="ECO:0000259" key="12">
    <source>
        <dbReference type="PROSITE" id="PS51194"/>
    </source>
</evidence>
<evidence type="ECO:0000259" key="11">
    <source>
        <dbReference type="PROSITE" id="PS51192"/>
    </source>
</evidence>
<dbReference type="InterPro" id="IPR011545">
    <property type="entry name" value="DEAD/DEAH_box_helicase_dom"/>
</dbReference>
<keyword evidence="5" id="KW-0067">ATP-binding</keyword>
<sequence>MPERRLPPPTPSEAAFERLLAHFDDPEPRHAEPAEAQPRHAEPAEAQPESRPATAFLDALYAKADAYLSRDPYATIGDATGFNTKVVGVTFEGRQDTIAGLRPGDALALQRDPENAHDPSAVAVRYGTLHIGYVKREIAARIAPNIDGGEQYTAEVTALTGGTGTRSFGINIYVTRERRRTARESRARSSVASADVLRALIGDRELRDAQRAVLDRLDAGRNTLAVLGTGRGKSLCFQYPAAVRALERGEKTVVLYPLRALANDQYEALVRRLEPLGLRIHRANGAIDAGERAALNDALDAGTWDIICATPEFVQFHLDRFRTIASHPSLIVVDEAHHLHESTHRAAYQRIAGAIEALGSPQVLALTATAGDEAFATIRRTLNVDAWVIDPTVRDNLHVVDARGTTNKLAYIERIAADGAKAIVYCNSRSEATKTAEKLRRSLGDVVAFYHAGVASAERADVERYFRDGLLRVVVATSAFGEGIDLPDVGHVFLYHLNFDFTEFNQQSGRAGRDGADASIHLLFGERDRGINDYIIDRAAPRLETLRALYAAMKKMASGGVLRSTYADIAATLDFDRVEGSTVSAAARIFEDGGLVETGEDDDGRYLRFLTVNGKVDLTQTERYAEGEAEREAFARFSDVVLTARPEVLEALVDRPIYPSGVPLLR</sequence>
<dbReference type="GO" id="GO:0043138">
    <property type="term" value="F:3'-5' DNA helicase activity"/>
    <property type="evidence" value="ECO:0007669"/>
    <property type="project" value="UniProtKB-EC"/>
</dbReference>
<proteinExistence type="inferred from homology"/>
<organism evidence="13 14">
    <name type="scientific">Vulcanimicrobium alpinum</name>
    <dbReference type="NCBI Taxonomy" id="3016050"/>
    <lineage>
        <taxon>Bacteria</taxon>
        <taxon>Bacillati</taxon>
        <taxon>Vulcanimicrobiota</taxon>
        <taxon>Vulcanimicrobiia</taxon>
        <taxon>Vulcanimicrobiales</taxon>
        <taxon>Vulcanimicrobiaceae</taxon>
        <taxon>Vulcanimicrobium</taxon>
    </lineage>
</organism>
<keyword evidence="4" id="KW-0378">Hydrolase</keyword>
<keyword evidence="7" id="KW-0413">Isomerase</keyword>
<keyword evidence="6" id="KW-0238">DNA-binding</keyword>
<dbReference type="GO" id="GO:0043590">
    <property type="term" value="C:bacterial nucleoid"/>
    <property type="evidence" value="ECO:0007669"/>
    <property type="project" value="TreeGrafter"/>
</dbReference>
<keyword evidence="2" id="KW-0479">Metal-binding</keyword>
<dbReference type="PROSITE" id="PS51194">
    <property type="entry name" value="HELICASE_CTER"/>
    <property type="match status" value="1"/>
</dbReference>
<dbReference type="SUPFAM" id="SSF52540">
    <property type="entry name" value="P-loop containing nucleoside triphosphate hydrolases"/>
    <property type="match status" value="1"/>
</dbReference>
<evidence type="ECO:0000256" key="8">
    <source>
        <dbReference type="ARBA" id="ARBA00034617"/>
    </source>
</evidence>
<dbReference type="SMART" id="SM00487">
    <property type="entry name" value="DEXDc"/>
    <property type="match status" value="1"/>
</dbReference>
<evidence type="ECO:0000313" key="14">
    <source>
        <dbReference type="Proteomes" id="UP001317532"/>
    </source>
</evidence>
<feature type="domain" description="Helicase C-terminal" evidence="12">
    <location>
        <begin position="407"/>
        <end position="557"/>
    </location>
</feature>
<dbReference type="GO" id="GO:0016818">
    <property type="term" value="F:hydrolase activity, acting on acid anhydrides, in phosphorus-containing anhydrides"/>
    <property type="evidence" value="ECO:0007669"/>
    <property type="project" value="InterPro"/>
</dbReference>
<dbReference type="EC" id="5.6.2.4" evidence="9"/>
<dbReference type="GO" id="GO:0003677">
    <property type="term" value="F:DNA binding"/>
    <property type="evidence" value="ECO:0007669"/>
    <property type="project" value="UniProtKB-KW"/>
</dbReference>
<reference evidence="13 14" key="1">
    <citation type="journal article" date="2022" name="ISME Commun">
        <title>Vulcanimicrobium alpinus gen. nov. sp. nov., the first cultivated representative of the candidate phylum 'Eremiobacterota', is a metabolically versatile aerobic anoxygenic phototroph.</title>
        <authorList>
            <person name="Yabe S."/>
            <person name="Muto K."/>
            <person name="Abe K."/>
            <person name="Yokota A."/>
            <person name="Staudigel H."/>
            <person name="Tebo B.M."/>
        </authorList>
    </citation>
    <scope>NUCLEOTIDE SEQUENCE [LARGE SCALE GENOMIC DNA]</scope>
    <source>
        <strain evidence="13 14">WC8-2</strain>
    </source>
</reference>
<dbReference type="Pfam" id="PF00270">
    <property type="entry name" value="DEAD"/>
    <property type="match status" value="1"/>
</dbReference>
<dbReference type="SMART" id="SM00490">
    <property type="entry name" value="HELICc"/>
    <property type="match status" value="1"/>
</dbReference>
<accession>A0AAN1XYZ9</accession>
<dbReference type="EMBL" id="AP025523">
    <property type="protein sequence ID" value="BDE07554.1"/>
    <property type="molecule type" value="Genomic_DNA"/>
</dbReference>
<dbReference type="PANTHER" id="PTHR13710:SF105">
    <property type="entry name" value="ATP-DEPENDENT DNA HELICASE Q1"/>
    <property type="match status" value="1"/>
</dbReference>
<dbReference type="GO" id="GO:0008270">
    <property type="term" value="F:zinc ion binding"/>
    <property type="evidence" value="ECO:0007669"/>
    <property type="project" value="InterPro"/>
</dbReference>
<evidence type="ECO:0000256" key="9">
    <source>
        <dbReference type="ARBA" id="ARBA00034808"/>
    </source>
</evidence>
<evidence type="ECO:0000256" key="7">
    <source>
        <dbReference type="ARBA" id="ARBA00023235"/>
    </source>
</evidence>
<evidence type="ECO:0000256" key="10">
    <source>
        <dbReference type="SAM" id="MobiDB-lite"/>
    </source>
</evidence>
<dbReference type="GO" id="GO:0030894">
    <property type="term" value="C:replisome"/>
    <property type="evidence" value="ECO:0007669"/>
    <property type="project" value="TreeGrafter"/>
</dbReference>
<dbReference type="Pfam" id="PF08797">
    <property type="entry name" value="HIRAN"/>
    <property type="match status" value="1"/>
</dbReference>